<evidence type="ECO:0000256" key="1">
    <source>
        <dbReference type="SAM" id="Phobius"/>
    </source>
</evidence>
<keyword evidence="3" id="KW-1185">Reference proteome</keyword>
<evidence type="ECO:0000313" key="2">
    <source>
        <dbReference type="EMBL" id="KDO30192.1"/>
    </source>
</evidence>
<feature type="transmembrane region" description="Helical" evidence="1">
    <location>
        <begin position="190"/>
        <end position="209"/>
    </location>
</feature>
<dbReference type="RefSeq" id="XP_012199013.1">
    <property type="nucleotide sequence ID" value="XM_012343623.1"/>
</dbReference>
<name>A0A067CTV8_SAPPC</name>
<feature type="transmembrane region" description="Helical" evidence="1">
    <location>
        <begin position="339"/>
        <end position="358"/>
    </location>
</feature>
<keyword evidence="1" id="KW-0812">Transmembrane</keyword>
<feature type="transmembrane region" description="Helical" evidence="1">
    <location>
        <begin position="364"/>
        <end position="385"/>
    </location>
</feature>
<feature type="transmembrane region" description="Helical" evidence="1">
    <location>
        <begin position="289"/>
        <end position="307"/>
    </location>
</feature>
<protein>
    <submittedName>
        <fullName evidence="2">Uncharacterized protein</fullName>
    </submittedName>
</protein>
<evidence type="ECO:0000313" key="3">
    <source>
        <dbReference type="Proteomes" id="UP000030745"/>
    </source>
</evidence>
<dbReference type="PANTHER" id="PTHR36329:SF1">
    <property type="entry name" value="TRANSMEMBRANE PROTEIN"/>
    <property type="match status" value="1"/>
</dbReference>
<feature type="transmembrane region" description="Helical" evidence="1">
    <location>
        <begin position="259"/>
        <end position="283"/>
    </location>
</feature>
<feature type="transmembrane region" description="Helical" evidence="1">
    <location>
        <begin position="215"/>
        <end position="238"/>
    </location>
</feature>
<dbReference type="EMBL" id="KK583202">
    <property type="protein sequence ID" value="KDO30192.1"/>
    <property type="molecule type" value="Genomic_DNA"/>
</dbReference>
<dbReference type="AlphaFoldDB" id="A0A067CTV8"/>
<dbReference type="VEuPathDB" id="FungiDB:SPRG_19757"/>
<proteinExistence type="predicted"/>
<dbReference type="Proteomes" id="UP000030745">
    <property type="component" value="Unassembled WGS sequence"/>
</dbReference>
<dbReference type="OrthoDB" id="2016402at2759"/>
<keyword evidence="1" id="KW-1133">Transmembrane helix</keyword>
<dbReference type="GeneID" id="24141041"/>
<gene>
    <name evidence="2" type="ORF">SPRG_19757</name>
</gene>
<dbReference type="OMA" id="NACAINT"/>
<sequence>MLAAGATTASYVSVLGSLNASQVALGGAFTVTLNASLPTVRPSSVHLLLMMHICPPNAFGSLANACAINTFASSCETYPLIPDATTATYYTGTLTLSEVLAPSFNPATGLVFILDACGVLGLVPPVAPVVVVSAFDLAVCDSHSLCFGDATVPLLSLYIALVLLWAACATAWVANILYCRETFTLLQRRMLVVPVAELLFMIMATVSLNQTPSPLLFNATATCRVISLAVAAHETLLIAHGWRITRDDVSVQQSMHYRIVSFVWAATLTAMQTSASISLLVFLTWVVSWALLAYMIWFHSAFNIAILRVQMDLVARAFIEPETTPVYTKLRMFLAFRRYILVYFMAVVAVNLVVNRLFAAPLLALVPVVQELLYLIFVVGVGYTFRCRHFNALFYVTFPEDRPAIAPAPLAAPDQPQAPQPWHEGMGIPTVPSHLLHKKSRAVVVVQSPGDHTGLGTSSKPAGESQH</sequence>
<accession>A0A067CTV8</accession>
<organism evidence="2 3">
    <name type="scientific">Saprolegnia parasitica (strain CBS 223.65)</name>
    <dbReference type="NCBI Taxonomy" id="695850"/>
    <lineage>
        <taxon>Eukaryota</taxon>
        <taxon>Sar</taxon>
        <taxon>Stramenopiles</taxon>
        <taxon>Oomycota</taxon>
        <taxon>Saprolegniomycetes</taxon>
        <taxon>Saprolegniales</taxon>
        <taxon>Saprolegniaceae</taxon>
        <taxon>Saprolegnia</taxon>
    </lineage>
</organism>
<dbReference type="KEGG" id="spar:SPRG_19757"/>
<keyword evidence="1" id="KW-0472">Membrane</keyword>
<feature type="transmembrane region" description="Helical" evidence="1">
    <location>
        <begin position="110"/>
        <end position="135"/>
    </location>
</feature>
<feature type="transmembrane region" description="Helical" evidence="1">
    <location>
        <begin position="155"/>
        <end position="178"/>
    </location>
</feature>
<reference evidence="2 3" key="1">
    <citation type="journal article" date="2013" name="PLoS Genet.">
        <title>Distinctive expansion of potential virulence genes in the genome of the oomycete fish pathogen Saprolegnia parasitica.</title>
        <authorList>
            <person name="Jiang R.H."/>
            <person name="de Bruijn I."/>
            <person name="Haas B.J."/>
            <person name="Belmonte R."/>
            <person name="Lobach L."/>
            <person name="Christie J."/>
            <person name="van den Ackerveken G."/>
            <person name="Bottin A."/>
            <person name="Bulone V."/>
            <person name="Diaz-Moreno S.M."/>
            <person name="Dumas B."/>
            <person name="Fan L."/>
            <person name="Gaulin E."/>
            <person name="Govers F."/>
            <person name="Grenville-Briggs L.J."/>
            <person name="Horner N.R."/>
            <person name="Levin J.Z."/>
            <person name="Mammella M."/>
            <person name="Meijer H.J."/>
            <person name="Morris P."/>
            <person name="Nusbaum C."/>
            <person name="Oome S."/>
            <person name="Phillips A.J."/>
            <person name="van Rooyen D."/>
            <person name="Rzeszutek E."/>
            <person name="Saraiva M."/>
            <person name="Secombes C.J."/>
            <person name="Seidl M.F."/>
            <person name="Snel B."/>
            <person name="Stassen J.H."/>
            <person name="Sykes S."/>
            <person name="Tripathy S."/>
            <person name="van den Berg H."/>
            <person name="Vega-Arreguin J.C."/>
            <person name="Wawra S."/>
            <person name="Young S.K."/>
            <person name="Zeng Q."/>
            <person name="Dieguez-Uribeondo J."/>
            <person name="Russ C."/>
            <person name="Tyler B.M."/>
            <person name="van West P."/>
        </authorList>
    </citation>
    <scope>NUCLEOTIDE SEQUENCE [LARGE SCALE GENOMIC DNA]</scope>
    <source>
        <strain evidence="2 3">CBS 223.65</strain>
    </source>
</reference>
<dbReference type="PANTHER" id="PTHR36329">
    <property type="entry name" value="TRANSMEMBRANE PROTEIN"/>
    <property type="match status" value="1"/>
</dbReference>